<protein>
    <submittedName>
        <fullName evidence="1 3">Uncharacterized protein</fullName>
    </submittedName>
</protein>
<name>A0A183KC37_9TREM</name>
<proteinExistence type="predicted"/>
<dbReference type="Proteomes" id="UP000279833">
    <property type="component" value="Unassembled WGS sequence"/>
</dbReference>
<sequence>MSSLLFHWKCCYMMPHVYRVCVRVNLIHKPPDRSLRKIMREENCLH</sequence>
<reference evidence="1 2" key="2">
    <citation type="submission" date="2018-11" db="EMBL/GenBank/DDBJ databases">
        <authorList>
            <consortium name="Pathogen Informatics"/>
        </authorList>
    </citation>
    <scope>NUCLEOTIDE SEQUENCE [LARGE SCALE GENOMIC DNA]</scope>
    <source>
        <strain evidence="1">Dakar</strain>
        <strain evidence="2">Dakar, Senegal</strain>
    </source>
</reference>
<organism evidence="3">
    <name type="scientific">Schistosoma curassoni</name>
    <dbReference type="NCBI Taxonomy" id="6186"/>
    <lineage>
        <taxon>Eukaryota</taxon>
        <taxon>Metazoa</taxon>
        <taxon>Spiralia</taxon>
        <taxon>Lophotrochozoa</taxon>
        <taxon>Platyhelminthes</taxon>
        <taxon>Trematoda</taxon>
        <taxon>Digenea</taxon>
        <taxon>Strigeidida</taxon>
        <taxon>Schistosomatoidea</taxon>
        <taxon>Schistosomatidae</taxon>
        <taxon>Schistosoma</taxon>
    </lineage>
</organism>
<evidence type="ECO:0000313" key="2">
    <source>
        <dbReference type="Proteomes" id="UP000279833"/>
    </source>
</evidence>
<dbReference type="WBParaSite" id="SCUD_0001257801-mRNA-1">
    <property type="protein sequence ID" value="SCUD_0001257801-mRNA-1"/>
    <property type="gene ID" value="SCUD_0001257801"/>
</dbReference>
<accession>A0A183KC37</accession>
<reference evidence="3" key="1">
    <citation type="submission" date="2016-06" db="UniProtKB">
        <authorList>
            <consortium name="WormBaseParasite"/>
        </authorList>
    </citation>
    <scope>IDENTIFICATION</scope>
</reference>
<dbReference type="EMBL" id="UZAK01035217">
    <property type="protein sequence ID" value="VDP49349.1"/>
    <property type="molecule type" value="Genomic_DNA"/>
</dbReference>
<gene>
    <name evidence="1" type="ORF">SCUD_LOCUS12575</name>
</gene>
<dbReference type="AlphaFoldDB" id="A0A183KC37"/>
<evidence type="ECO:0000313" key="3">
    <source>
        <dbReference type="WBParaSite" id="SCUD_0001257801-mRNA-1"/>
    </source>
</evidence>
<evidence type="ECO:0000313" key="1">
    <source>
        <dbReference type="EMBL" id="VDP49349.1"/>
    </source>
</evidence>
<keyword evidence="2" id="KW-1185">Reference proteome</keyword>